<accession>A0A0F9JMP4</accession>
<feature type="non-terminal residue" evidence="1">
    <location>
        <position position="1"/>
    </location>
</feature>
<evidence type="ECO:0000313" key="1">
    <source>
        <dbReference type="EMBL" id="KKM00213.1"/>
    </source>
</evidence>
<name>A0A0F9JMP4_9ZZZZ</name>
<gene>
    <name evidence="1" type="ORF">LCGC14_1806660</name>
</gene>
<comment type="caution">
    <text evidence="1">The sequence shown here is derived from an EMBL/GenBank/DDBJ whole genome shotgun (WGS) entry which is preliminary data.</text>
</comment>
<protein>
    <submittedName>
        <fullName evidence="1">Uncharacterized protein</fullName>
    </submittedName>
</protein>
<dbReference type="AlphaFoldDB" id="A0A0F9JMP4"/>
<dbReference type="EMBL" id="LAZR01017487">
    <property type="protein sequence ID" value="KKM00213.1"/>
    <property type="molecule type" value="Genomic_DNA"/>
</dbReference>
<sequence length="64" mass="6968">LDQRIDDPAGFAIQCGMALTAERAIAKVTQRAASLDKGDKCRVLLCLRGRAVRERQAGKGQNQQ</sequence>
<reference evidence="1" key="1">
    <citation type="journal article" date="2015" name="Nature">
        <title>Complex archaea that bridge the gap between prokaryotes and eukaryotes.</title>
        <authorList>
            <person name="Spang A."/>
            <person name="Saw J.H."/>
            <person name="Jorgensen S.L."/>
            <person name="Zaremba-Niedzwiedzka K."/>
            <person name="Martijn J."/>
            <person name="Lind A.E."/>
            <person name="van Eijk R."/>
            <person name="Schleper C."/>
            <person name="Guy L."/>
            <person name="Ettema T.J."/>
        </authorList>
    </citation>
    <scope>NUCLEOTIDE SEQUENCE</scope>
</reference>
<organism evidence="1">
    <name type="scientific">marine sediment metagenome</name>
    <dbReference type="NCBI Taxonomy" id="412755"/>
    <lineage>
        <taxon>unclassified sequences</taxon>
        <taxon>metagenomes</taxon>
        <taxon>ecological metagenomes</taxon>
    </lineage>
</organism>
<proteinExistence type="predicted"/>